<dbReference type="OrthoDB" id="5404599at2759"/>
<comment type="caution">
    <text evidence="2">The sequence shown here is derived from an EMBL/GenBank/DDBJ whole genome shotgun (WGS) entry which is preliminary data.</text>
</comment>
<dbReference type="Pfam" id="PF01636">
    <property type="entry name" value="APH"/>
    <property type="match status" value="1"/>
</dbReference>
<organism evidence="2 3">
    <name type="scientific">Amylocarpus encephaloides</name>
    <dbReference type="NCBI Taxonomy" id="45428"/>
    <lineage>
        <taxon>Eukaryota</taxon>
        <taxon>Fungi</taxon>
        <taxon>Dikarya</taxon>
        <taxon>Ascomycota</taxon>
        <taxon>Pezizomycotina</taxon>
        <taxon>Leotiomycetes</taxon>
        <taxon>Helotiales</taxon>
        <taxon>Helotiales incertae sedis</taxon>
        <taxon>Amylocarpus</taxon>
    </lineage>
</organism>
<gene>
    <name evidence="2" type="ORF">BJ875DRAFT_507203</name>
</gene>
<feature type="domain" description="Aminoglycoside phosphotransferase" evidence="1">
    <location>
        <begin position="174"/>
        <end position="205"/>
    </location>
</feature>
<sequence>MSGEASLVSNSIKEINNDSWLIRNHILLSRRSSTHNIQMVHDAGGVSAVWNIGEAFCKVKILDQFVTREHVTLSYLHERDSLSFAAPHVYHHVEYDGRYYIFLSRLRGQTLSKVWPTMYEATKTNYVFRGERICGVDGQNLSDHFLTRLGLSNDCSPQNLLKNCRELGLECSKFYFYHYDLGPGNIIVDTTTQSIGIIDWETAGFVPKE</sequence>
<dbReference type="AlphaFoldDB" id="A0A9P7YBH4"/>
<dbReference type="EMBL" id="MU251659">
    <property type="protein sequence ID" value="KAG9230586.1"/>
    <property type="molecule type" value="Genomic_DNA"/>
</dbReference>
<dbReference type="SUPFAM" id="SSF56112">
    <property type="entry name" value="Protein kinase-like (PK-like)"/>
    <property type="match status" value="1"/>
</dbReference>
<protein>
    <recommendedName>
        <fullName evidence="1">Aminoglycoside phosphotransferase domain-containing protein</fullName>
    </recommendedName>
</protein>
<reference evidence="2" key="1">
    <citation type="journal article" date="2021" name="IMA Fungus">
        <title>Genomic characterization of three marine fungi, including Emericellopsis atlantica sp. nov. with signatures of a generalist lifestyle and marine biomass degradation.</title>
        <authorList>
            <person name="Hagestad O.C."/>
            <person name="Hou L."/>
            <person name="Andersen J.H."/>
            <person name="Hansen E.H."/>
            <person name="Altermark B."/>
            <person name="Li C."/>
            <person name="Kuhnert E."/>
            <person name="Cox R.J."/>
            <person name="Crous P.W."/>
            <person name="Spatafora J.W."/>
            <person name="Lail K."/>
            <person name="Amirebrahimi M."/>
            <person name="Lipzen A."/>
            <person name="Pangilinan J."/>
            <person name="Andreopoulos W."/>
            <person name="Hayes R.D."/>
            <person name="Ng V."/>
            <person name="Grigoriev I.V."/>
            <person name="Jackson S.A."/>
            <person name="Sutton T.D.S."/>
            <person name="Dobson A.D.W."/>
            <person name="Rama T."/>
        </authorList>
    </citation>
    <scope>NUCLEOTIDE SEQUENCE</scope>
    <source>
        <strain evidence="2">TRa018bII</strain>
    </source>
</reference>
<keyword evidence="3" id="KW-1185">Reference proteome</keyword>
<dbReference type="InterPro" id="IPR011009">
    <property type="entry name" value="Kinase-like_dom_sf"/>
</dbReference>
<evidence type="ECO:0000259" key="1">
    <source>
        <dbReference type="Pfam" id="PF01636"/>
    </source>
</evidence>
<name>A0A9P7YBH4_9HELO</name>
<dbReference type="InterPro" id="IPR002575">
    <property type="entry name" value="Aminoglycoside_PTrfase"/>
</dbReference>
<dbReference type="PANTHER" id="PTHR21310:SF58">
    <property type="entry name" value="AMINOGLYCOSIDE PHOSPHOTRANSFERASE DOMAIN-CONTAINING PROTEIN"/>
    <property type="match status" value="1"/>
</dbReference>
<dbReference type="Gene3D" id="3.90.1200.10">
    <property type="match status" value="1"/>
</dbReference>
<evidence type="ECO:0000313" key="3">
    <source>
        <dbReference type="Proteomes" id="UP000824998"/>
    </source>
</evidence>
<evidence type="ECO:0000313" key="2">
    <source>
        <dbReference type="EMBL" id="KAG9230586.1"/>
    </source>
</evidence>
<proteinExistence type="predicted"/>
<accession>A0A9P7YBH4</accession>
<dbReference type="InterPro" id="IPR051678">
    <property type="entry name" value="AGP_Transferase"/>
</dbReference>
<dbReference type="PANTHER" id="PTHR21310">
    <property type="entry name" value="AMINOGLYCOSIDE PHOSPHOTRANSFERASE-RELATED-RELATED"/>
    <property type="match status" value="1"/>
</dbReference>
<dbReference type="Proteomes" id="UP000824998">
    <property type="component" value="Unassembled WGS sequence"/>
</dbReference>